<accession>A0A7I8VPV5</accession>
<dbReference type="AlphaFoldDB" id="A0A7I8VPV5"/>
<name>A0A7I8VPV5_9ANNE</name>
<dbReference type="Proteomes" id="UP000549394">
    <property type="component" value="Unassembled WGS sequence"/>
</dbReference>
<keyword evidence="2" id="KW-1185">Reference proteome</keyword>
<comment type="caution">
    <text evidence="1">The sequence shown here is derived from an EMBL/GenBank/DDBJ whole genome shotgun (WGS) entry which is preliminary data.</text>
</comment>
<gene>
    <name evidence="1" type="ORF">DGYR_LOCUS6666</name>
</gene>
<organism evidence="1 2">
    <name type="scientific">Dimorphilus gyrociliatus</name>
    <dbReference type="NCBI Taxonomy" id="2664684"/>
    <lineage>
        <taxon>Eukaryota</taxon>
        <taxon>Metazoa</taxon>
        <taxon>Spiralia</taxon>
        <taxon>Lophotrochozoa</taxon>
        <taxon>Annelida</taxon>
        <taxon>Polychaeta</taxon>
        <taxon>Polychaeta incertae sedis</taxon>
        <taxon>Dinophilidae</taxon>
        <taxon>Dimorphilus</taxon>
    </lineage>
</organism>
<dbReference type="OrthoDB" id="6258277at2759"/>
<evidence type="ECO:0000313" key="2">
    <source>
        <dbReference type="Proteomes" id="UP000549394"/>
    </source>
</evidence>
<sequence length="114" mass="12519">MADSYTGVATMYLAMPMSAQNIPVLGSCVVEDRKVQLKFPISGVSFDLPETPKEGTGELEFKMAGSQQSEMLLKIKWNAGLKAFLGSCSQNGKPQFNFIFSRPDSSIQLIKDHL</sequence>
<dbReference type="EMBL" id="CAJFCJ010000008">
    <property type="protein sequence ID" value="CAD5118264.1"/>
    <property type="molecule type" value="Genomic_DNA"/>
</dbReference>
<evidence type="ECO:0000313" key="1">
    <source>
        <dbReference type="EMBL" id="CAD5118264.1"/>
    </source>
</evidence>
<reference evidence="1 2" key="1">
    <citation type="submission" date="2020-08" db="EMBL/GenBank/DDBJ databases">
        <authorList>
            <person name="Hejnol A."/>
        </authorList>
    </citation>
    <scope>NUCLEOTIDE SEQUENCE [LARGE SCALE GENOMIC DNA]</scope>
</reference>
<protein>
    <submittedName>
        <fullName evidence="1">DgyrCDS6983</fullName>
    </submittedName>
</protein>
<proteinExistence type="predicted"/>